<gene>
    <name evidence="1" type="ORF">RUM43_002518</name>
</gene>
<dbReference type="AlphaFoldDB" id="A0AAN8RVY9"/>
<dbReference type="Proteomes" id="UP001372834">
    <property type="component" value="Unassembled WGS sequence"/>
</dbReference>
<comment type="caution">
    <text evidence="1">The sequence shown here is derived from an EMBL/GenBank/DDBJ whole genome shotgun (WGS) entry which is preliminary data.</text>
</comment>
<proteinExistence type="predicted"/>
<evidence type="ECO:0000313" key="2">
    <source>
        <dbReference type="Proteomes" id="UP001372834"/>
    </source>
</evidence>
<accession>A0AAN8RVY9</accession>
<reference evidence="1 2" key="1">
    <citation type="submission" date="2023-10" db="EMBL/GenBank/DDBJ databases">
        <title>Genomes of two closely related lineages of the louse Polyplax serrata with different host specificities.</title>
        <authorList>
            <person name="Martinu J."/>
            <person name="Tarabai H."/>
            <person name="Stefka J."/>
            <person name="Hypsa V."/>
        </authorList>
    </citation>
    <scope>NUCLEOTIDE SEQUENCE [LARGE SCALE GENOMIC DNA]</scope>
    <source>
        <strain evidence="1">HR10_N</strain>
    </source>
</reference>
<sequence length="87" mass="9581">MGEVKSQESTRRFIFVLVSREKALFIYSPTAECIGVINNTKTCGLPGRGLRKKLKNNGAREGKFNSKRDTLKVSYSSRGGGKQTAVL</sequence>
<organism evidence="1 2">
    <name type="scientific">Polyplax serrata</name>
    <name type="common">Common mouse louse</name>
    <dbReference type="NCBI Taxonomy" id="468196"/>
    <lineage>
        <taxon>Eukaryota</taxon>
        <taxon>Metazoa</taxon>
        <taxon>Ecdysozoa</taxon>
        <taxon>Arthropoda</taxon>
        <taxon>Hexapoda</taxon>
        <taxon>Insecta</taxon>
        <taxon>Pterygota</taxon>
        <taxon>Neoptera</taxon>
        <taxon>Paraneoptera</taxon>
        <taxon>Psocodea</taxon>
        <taxon>Troctomorpha</taxon>
        <taxon>Phthiraptera</taxon>
        <taxon>Anoplura</taxon>
        <taxon>Polyplacidae</taxon>
        <taxon>Polyplax</taxon>
    </lineage>
</organism>
<dbReference type="EMBL" id="JAWJWE010000036">
    <property type="protein sequence ID" value="KAK6628703.1"/>
    <property type="molecule type" value="Genomic_DNA"/>
</dbReference>
<evidence type="ECO:0000313" key="1">
    <source>
        <dbReference type="EMBL" id="KAK6628703.1"/>
    </source>
</evidence>
<protein>
    <submittedName>
        <fullName evidence="1">Uncharacterized protein</fullName>
    </submittedName>
</protein>
<name>A0AAN8RVY9_POLSC</name>